<evidence type="ECO:0000313" key="2">
    <source>
        <dbReference type="Proteomes" id="UP001497700"/>
    </source>
</evidence>
<evidence type="ECO:0000313" key="1">
    <source>
        <dbReference type="EMBL" id="KAI4858626.1"/>
    </source>
</evidence>
<proteinExistence type="predicted"/>
<gene>
    <name evidence="1" type="ORF">F4820DRAFT_454675</name>
</gene>
<reference evidence="1 2" key="1">
    <citation type="journal article" date="2022" name="New Phytol.">
        <title>Ecological generalism drives hyperdiversity of secondary metabolite gene clusters in xylarialean endophytes.</title>
        <authorList>
            <person name="Franco M.E.E."/>
            <person name="Wisecaver J.H."/>
            <person name="Arnold A.E."/>
            <person name="Ju Y.M."/>
            <person name="Slot J.C."/>
            <person name="Ahrendt S."/>
            <person name="Moore L.P."/>
            <person name="Eastman K.E."/>
            <person name="Scott K."/>
            <person name="Konkel Z."/>
            <person name="Mondo S.J."/>
            <person name="Kuo A."/>
            <person name="Hayes R.D."/>
            <person name="Haridas S."/>
            <person name="Andreopoulos B."/>
            <person name="Riley R."/>
            <person name="LaButti K."/>
            <person name="Pangilinan J."/>
            <person name="Lipzen A."/>
            <person name="Amirebrahimi M."/>
            <person name="Yan J."/>
            <person name="Adam C."/>
            <person name="Keymanesh K."/>
            <person name="Ng V."/>
            <person name="Louie K."/>
            <person name="Northen T."/>
            <person name="Drula E."/>
            <person name="Henrissat B."/>
            <person name="Hsieh H.M."/>
            <person name="Youens-Clark K."/>
            <person name="Lutzoni F."/>
            <person name="Miadlikowska J."/>
            <person name="Eastwood D.C."/>
            <person name="Hamelin R.C."/>
            <person name="Grigoriev I.V."/>
            <person name="U'Ren J.M."/>
        </authorList>
    </citation>
    <scope>NUCLEOTIDE SEQUENCE [LARGE SCALE GENOMIC DNA]</scope>
    <source>
        <strain evidence="1 2">CBS 119005</strain>
    </source>
</reference>
<organism evidence="1 2">
    <name type="scientific">Hypoxylon rubiginosum</name>
    <dbReference type="NCBI Taxonomy" id="110542"/>
    <lineage>
        <taxon>Eukaryota</taxon>
        <taxon>Fungi</taxon>
        <taxon>Dikarya</taxon>
        <taxon>Ascomycota</taxon>
        <taxon>Pezizomycotina</taxon>
        <taxon>Sordariomycetes</taxon>
        <taxon>Xylariomycetidae</taxon>
        <taxon>Xylariales</taxon>
        <taxon>Hypoxylaceae</taxon>
        <taxon>Hypoxylon</taxon>
    </lineage>
</organism>
<accession>A0ACB9YHN6</accession>
<dbReference type="EMBL" id="MU393710">
    <property type="protein sequence ID" value="KAI4858626.1"/>
    <property type="molecule type" value="Genomic_DNA"/>
</dbReference>
<dbReference type="Proteomes" id="UP001497700">
    <property type="component" value="Unassembled WGS sequence"/>
</dbReference>
<comment type="caution">
    <text evidence="1">The sequence shown here is derived from an EMBL/GenBank/DDBJ whole genome shotgun (WGS) entry which is preliminary data.</text>
</comment>
<name>A0ACB9YHN6_9PEZI</name>
<keyword evidence="2" id="KW-1185">Reference proteome</keyword>
<sequence length="133" mass="15247">MAAIAKLKEELDDLDDQLKVLGGHIMFLCVKARNKFLEGRIQHDFEQRQAHIASSSDDLKTTYDGSVSICPISAKAFWPYVQDEDRLTGFPDKKYSGIPNLTNWIRTATIPEREIHANTLLHDLNNYFHMIQT</sequence>
<protein>
    <submittedName>
        <fullName evidence="1">Uncharacterized protein</fullName>
    </submittedName>
</protein>